<gene>
    <name evidence="2" type="ORF">NKR23_g1509</name>
</gene>
<accession>A0AA38RS64</accession>
<name>A0AA38RS64_9PEZI</name>
<feature type="chain" id="PRO_5041357241" description="Ubiquitin 3 binding protein But2 C-terminal domain-containing protein" evidence="1">
    <location>
        <begin position="21"/>
        <end position="162"/>
    </location>
</feature>
<organism evidence="2 3">
    <name type="scientific">Pleurostoma richardsiae</name>
    <dbReference type="NCBI Taxonomy" id="41990"/>
    <lineage>
        <taxon>Eukaryota</taxon>
        <taxon>Fungi</taxon>
        <taxon>Dikarya</taxon>
        <taxon>Ascomycota</taxon>
        <taxon>Pezizomycotina</taxon>
        <taxon>Sordariomycetes</taxon>
        <taxon>Sordariomycetidae</taxon>
        <taxon>Calosphaeriales</taxon>
        <taxon>Pleurostomataceae</taxon>
        <taxon>Pleurostoma</taxon>
    </lineage>
</organism>
<reference evidence="2" key="1">
    <citation type="submission" date="2022-07" db="EMBL/GenBank/DDBJ databases">
        <title>Fungi with potential for degradation of polypropylene.</title>
        <authorList>
            <person name="Gostincar C."/>
        </authorList>
    </citation>
    <scope>NUCLEOTIDE SEQUENCE</scope>
    <source>
        <strain evidence="2">EXF-13308</strain>
    </source>
</reference>
<dbReference type="Proteomes" id="UP001174694">
    <property type="component" value="Unassembled WGS sequence"/>
</dbReference>
<dbReference type="AlphaFoldDB" id="A0AA38RS64"/>
<feature type="signal peptide" evidence="1">
    <location>
        <begin position="1"/>
        <end position="20"/>
    </location>
</feature>
<comment type="caution">
    <text evidence="2">The sequence shown here is derived from an EMBL/GenBank/DDBJ whole genome shotgun (WGS) entry which is preliminary data.</text>
</comment>
<evidence type="ECO:0000313" key="2">
    <source>
        <dbReference type="EMBL" id="KAJ9156334.1"/>
    </source>
</evidence>
<protein>
    <recommendedName>
        <fullName evidence="4">Ubiquitin 3 binding protein But2 C-terminal domain-containing protein</fullName>
    </recommendedName>
</protein>
<evidence type="ECO:0000256" key="1">
    <source>
        <dbReference type="SAM" id="SignalP"/>
    </source>
</evidence>
<dbReference type="EMBL" id="JANBVO010000002">
    <property type="protein sequence ID" value="KAJ9156334.1"/>
    <property type="molecule type" value="Genomic_DNA"/>
</dbReference>
<evidence type="ECO:0000313" key="3">
    <source>
        <dbReference type="Proteomes" id="UP001174694"/>
    </source>
</evidence>
<proteinExistence type="predicted"/>
<evidence type="ECO:0008006" key="4">
    <source>
        <dbReference type="Google" id="ProtNLM"/>
    </source>
</evidence>
<keyword evidence="1" id="KW-0732">Signal</keyword>
<sequence length="162" mass="16745">MQLPNIFLLAVAAAATLTSASPVPEQPQLEKRACQTQMPRSLGFPNNYDVTRTSAGASTTNNIAFNIAPGAVGPCSLVYQFPVGFPLRTSGSNGGNPPIEVRAGGSLVGTAALVADGAVHTINSFACAPNLEYQLGIADWATGEVAFQVTQAGTGFYMTYSC</sequence>
<keyword evidence="3" id="KW-1185">Reference proteome</keyword>